<organism evidence="2 3">
    <name type="scientific">Pseudoalteromonas luteoviolacea S4054</name>
    <dbReference type="NCBI Taxonomy" id="1129367"/>
    <lineage>
        <taxon>Bacteria</taxon>
        <taxon>Pseudomonadati</taxon>
        <taxon>Pseudomonadota</taxon>
        <taxon>Gammaproteobacteria</taxon>
        <taxon>Alteromonadales</taxon>
        <taxon>Pseudoalteromonadaceae</taxon>
        <taxon>Pseudoalteromonas</taxon>
    </lineage>
</organism>
<feature type="chain" id="PRO_5002499044" evidence="1">
    <location>
        <begin position="19"/>
        <end position="115"/>
    </location>
</feature>
<accession>A0A0F6A8Q7</accession>
<feature type="signal peptide" evidence="1">
    <location>
        <begin position="1"/>
        <end position="18"/>
    </location>
</feature>
<evidence type="ECO:0000313" key="2">
    <source>
        <dbReference type="EMBL" id="KKE81784.1"/>
    </source>
</evidence>
<reference evidence="2 3" key="1">
    <citation type="journal article" date="2015" name="BMC Genomics">
        <title>Genome mining reveals unlocked bioactive potential of marine Gram-negative bacteria.</title>
        <authorList>
            <person name="Machado H."/>
            <person name="Sonnenschein E.C."/>
            <person name="Melchiorsen J."/>
            <person name="Gram L."/>
        </authorList>
    </citation>
    <scope>NUCLEOTIDE SEQUENCE [LARGE SCALE GENOMIC DNA]</scope>
    <source>
        <strain evidence="2 3">S4054</strain>
    </source>
</reference>
<dbReference type="Proteomes" id="UP000033434">
    <property type="component" value="Unassembled WGS sequence"/>
</dbReference>
<protein>
    <submittedName>
        <fullName evidence="2">Uncharacterized protein</fullName>
    </submittedName>
</protein>
<gene>
    <name evidence="2" type="ORF">N479_21375</name>
</gene>
<dbReference type="EMBL" id="AUXW01000177">
    <property type="protein sequence ID" value="KKE81784.1"/>
    <property type="molecule type" value="Genomic_DNA"/>
</dbReference>
<sequence length="115" mass="12130">MKYISALLLAVTSFASQAGYQVTGATITKLSLSNSTAPGTLFIKTEGGTEVTQKNSCVRTSWSYTHQLSNDELSRSIYSMLLTAKTAKTKVSIIGSGSCGTGSYAETLSTISLED</sequence>
<dbReference type="AlphaFoldDB" id="A0A0F6A8Q7"/>
<comment type="caution">
    <text evidence="2">The sequence shown here is derived from an EMBL/GenBank/DDBJ whole genome shotgun (WGS) entry which is preliminary data.</text>
</comment>
<name>A0A0F6A8Q7_9GAMM</name>
<dbReference type="Pfam" id="PF19454">
    <property type="entry name" value="DUF5992"/>
    <property type="match status" value="1"/>
</dbReference>
<proteinExistence type="predicted"/>
<dbReference type="PATRIC" id="fig|1129367.4.peg.4441"/>
<dbReference type="InterPro" id="IPR046034">
    <property type="entry name" value="DUF5992"/>
</dbReference>
<evidence type="ECO:0000313" key="3">
    <source>
        <dbReference type="Proteomes" id="UP000033434"/>
    </source>
</evidence>
<keyword evidence="1" id="KW-0732">Signal</keyword>
<dbReference type="RefSeq" id="WP_046357819.1">
    <property type="nucleotide sequence ID" value="NZ_AUXW01000177.1"/>
</dbReference>
<evidence type="ECO:0000256" key="1">
    <source>
        <dbReference type="SAM" id="SignalP"/>
    </source>
</evidence>